<proteinExistence type="predicted"/>
<accession>A0A1J4KLK1</accession>
<reference evidence="1" key="1">
    <citation type="submission" date="2016-10" db="EMBL/GenBank/DDBJ databases">
        <authorList>
            <person name="Benchimol M."/>
            <person name="Almeida L.G."/>
            <person name="Vasconcelos A.T."/>
            <person name="Perreira-Neves A."/>
            <person name="Rosa I.A."/>
            <person name="Tasca T."/>
            <person name="Bogo M.R."/>
            <person name="de Souza W."/>
        </authorList>
    </citation>
    <scope>NUCLEOTIDE SEQUENCE [LARGE SCALE GENOMIC DNA]</scope>
    <source>
        <strain evidence="1">K</strain>
    </source>
</reference>
<comment type="caution">
    <text evidence="1">The sequence shown here is derived from an EMBL/GenBank/DDBJ whole genome shotgun (WGS) entry which is preliminary data.</text>
</comment>
<keyword evidence="2" id="KW-1185">Reference proteome</keyword>
<name>A0A1J4KLK1_9EUKA</name>
<gene>
    <name evidence="1" type="ORF">TRFO_18185</name>
</gene>
<dbReference type="AlphaFoldDB" id="A0A1J4KLK1"/>
<dbReference type="EMBL" id="MLAK01000570">
    <property type="protein sequence ID" value="OHT12177.1"/>
    <property type="molecule type" value="Genomic_DNA"/>
</dbReference>
<protein>
    <submittedName>
        <fullName evidence="1">Uncharacterized protein</fullName>
    </submittedName>
</protein>
<sequence length="302" mass="34080">MSNDVKKTIIYSETKLINHLKEELDKSKDTNYQLCLKYMKNLGQLSAQKDKEIEDASYNLLFSCISTIFRRADKPNVVPLALRIISLKVLTNTALILFERQHVNPSSVAYSLIIKEISNEVVKPNYSVSFLITIFDAIFLCSQARCVDDKATVAALLTLGKISRNLRPGAKDSLAIALDIDLIPFNQNYKYGSSIKDINRILQEIGCIRLPSDNVIPQASQIPQPKNITSLETRLAAQEFLMQQNPDELAKRVMDGFKRFTKIEGYRKPDTIDDLIAILIEGPAEDLDEQSLIVILFNVNIE</sequence>
<dbReference type="GeneID" id="94834729"/>
<evidence type="ECO:0000313" key="2">
    <source>
        <dbReference type="Proteomes" id="UP000179807"/>
    </source>
</evidence>
<dbReference type="RefSeq" id="XP_068365313.1">
    <property type="nucleotide sequence ID" value="XM_068500025.1"/>
</dbReference>
<evidence type="ECO:0000313" key="1">
    <source>
        <dbReference type="EMBL" id="OHT12177.1"/>
    </source>
</evidence>
<dbReference type="VEuPathDB" id="TrichDB:TRFO_18185"/>
<dbReference type="Proteomes" id="UP000179807">
    <property type="component" value="Unassembled WGS sequence"/>
</dbReference>
<organism evidence="1 2">
    <name type="scientific">Tritrichomonas foetus</name>
    <dbReference type="NCBI Taxonomy" id="1144522"/>
    <lineage>
        <taxon>Eukaryota</taxon>
        <taxon>Metamonada</taxon>
        <taxon>Parabasalia</taxon>
        <taxon>Tritrichomonadida</taxon>
        <taxon>Tritrichomonadidae</taxon>
        <taxon>Tritrichomonas</taxon>
    </lineage>
</organism>